<dbReference type="PANTHER" id="PTHR43213">
    <property type="entry name" value="BIFUNCTIONAL DTTP/UTP PYROPHOSPHATASE/METHYLTRANSFERASE PROTEIN-RELATED"/>
    <property type="match status" value="1"/>
</dbReference>
<keyword evidence="3" id="KW-1185">Reference proteome</keyword>
<dbReference type="GO" id="GO:0047429">
    <property type="term" value="F:nucleoside triphosphate diphosphatase activity"/>
    <property type="evidence" value="ECO:0007669"/>
    <property type="project" value="InterPro"/>
</dbReference>
<dbReference type="OMA" id="DYQKEDN"/>
<dbReference type="InterPro" id="IPR003697">
    <property type="entry name" value="Maf-like"/>
</dbReference>
<name>C5KDM3_PERM5</name>
<dbReference type="RefSeq" id="XP_002785530.1">
    <property type="nucleotide sequence ID" value="XM_002785484.1"/>
</dbReference>
<dbReference type="GeneID" id="9062380"/>
<dbReference type="Gene3D" id="3.90.950.10">
    <property type="match status" value="1"/>
</dbReference>
<dbReference type="PIRSF" id="PIRSF006305">
    <property type="entry name" value="Maf"/>
    <property type="match status" value="1"/>
</dbReference>
<proteinExistence type="predicted"/>
<dbReference type="PANTHER" id="PTHR43213:SF4">
    <property type="entry name" value="7-METHYL-GTP PYROPHOSPHATASE"/>
    <property type="match status" value="1"/>
</dbReference>
<gene>
    <name evidence="2" type="ORF">Pmar_PMAR022263</name>
</gene>
<dbReference type="SUPFAM" id="SSF52972">
    <property type="entry name" value="ITPase-like"/>
    <property type="match status" value="1"/>
</dbReference>
<evidence type="ECO:0000313" key="2">
    <source>
        <dbReference type="EMBL" id="EER17326.1"/>
    </source>
</evidence>
<sequence length="217" mass="24035">MSALRFPLPEASTRLKEWLKYNDVVLGSQSLGRRKVLDMSGSRYIATMDPDIDEKAFRKDSPEETCVAVACGKADVLERQLKGLDVVLLCGDQVAVCEDELREKPEGSEEARRFIKDYAQGKGVITWTAIVVVDCLNGTRAVGCHKAITWFNPIREHFIDAIVADPHSLVYRCAGSFCIDDVMGPFVRKIEGGSDSVMGLPLGMLEELLLGKIRPFL</sequence>
<accession>C5KDM3</accession>
<evidence type="ECO:0000313" key="3">
    <source>
        <dbReference type="Proteomes" id="UP000007800"/>
    </source>
</evidence>
<dbReference type="Proteomes" id="UP000007800">
    <property type="component" value="Unassembled WGS sequence"/>
</dbReference>
<organism evidence="3">
    <name type="scientific">Perkinsus marinus (strain ATCC 50983 / TXsc)</name>
    <dbReference type="NCBI Taxonomy" id="423536"/>
    <lineage>
        <taxon>Eukaryota</taxon>
        <taxon>Sar</taxon>
        <taxon>Alveolata</taxon>
        <taxon>Perkinsozoa</taxon>
        <taxon>Perkinsea</taxon>
        <taxon>Perkinsida</taxon>
        <taxon>Perkinsidae</taxon>
        <taxon>Perkinsus</taxon>
    </lineage>
</organism>
<evidence type="ECO:0000256" key="1">
    <source>
        <dbReference type="ARBA" id="ARBA00022801"/>
    </source>
</evidence>
<keyword evidence="1" id="KW-0378">Hydrolase</keyword>
<dbReference type="AlphaFoldDB" id="C5KDM3"/>
<dbReference type="InParanoid" id="C5KDM3"/>
<dbReference type="EMBL" id="GG672124">
    <property type="protein sequence ID" value="EER17326.1"/>
    <property type="molecule type" value="Genomic_DNA"/>
</dbReference>
<dbReference type="InterPro" id="IPR029001">
    <property type="entry name" value="ITPase-like_fam"/>
</dbReference>
<dbReference type="Pfam" id="PF02545">
    <property type="entry name" value="Maf"/>
    <property type="match status" value="1"/>
</dbReference>
<protein>
    <submittedName>
        <fullName evidence="2">Maf protein, putative</fullName>
    </submittedName>
</protein>
<reference evidence="2 3" key="1">
    <citation type="submission" date="2008-07" db="EMBL/GenBank/DDBJ databases">
        <authorList>
            <person name="El-Sayed N."/>
            <person name="Caler E."/>
            <person name="Inman J."/>
            <person name="Amedeo P."/>
            <person name="Hass B."/>
            <person name="Wortman J."/>
        </authorList>
    </citation>
    <scope>NUCLEOTIDE SEQUENCE [LARGE SCALE GENOMIC DNA]</scope>
    <source>
        <strain evidence="3">ATCC 50983 / TXsc</strain>
    </source>
</reference>
<dbReference type="OrthoDB" id="10267058at2759"/>